<comment type="caution">
    <text evidence="1">The sequence shown here is derived from an EMBL/GenBank/DDBJ whole genome shotgun (WGS) entry which is preliminary data.</text>
</comment>
<reference evidence="1" key="1">
    <citation type="submission" date="2023-10" db="EMBL/GenBank/DDBJ databases">
        <title>Genome assembly of Pristionchus species.</title>
        <authorList>
            <person name="Yoshida K."/>
            <person name="Sommer R.J."/>
        </authorList>
    </citation>
    <scope>NUCLEOTIDE SEQUENCE</scope>
    <source>
        <strain evidence="1">RS5133</strain>
    </source>
</reference>
<protein>
    <submittedName>
        <fullName evidence="1">Uncharacterized protein</fullName>
    </submittedName>
</protein>
<keyword evidence="2" id="KW-1185">Reference proteome</keyword>
<dbReference type="AlphaFoldDB" id="A0AAV5VVS4"/>
<organism evidence="1 2">
    <name type="scientific">Pristionchus fissidentatus</name>
    <dbReference type="NCBI Taxonomy" id="1538716"/>
    <lineage>
        <taxon>Eukaryota</taxon>
        <taxon>Metazoa</taxon>
        <taxon>Ecdysozoa</taxon>
        <taxon>Nematoda</taxon>
        <taxon>Chromadorea</taxon>
        <taxon>Rhabditida</taxon>
        <taxon>Rhabditina</taxon>
        <taxon>Diplogasteromorpha</taxon>
        <taxon>Diplogasteroidea</taxon>
        <taxon>Neodiplogasteridae</taxon>
        <taxon>Pristionchus</taxon>
    </lineage>
</organism>
<sequence>ISMLLDDLRAEVDLSAQRADQILQRHHVRLLRRVSATVDDHNVHADEHHVRRQIGYYGRLSCQVRAAGVQHLLLRREGWCSHHHLLLLYRLHNHAHRLLLLLHRSHVLQVAIAHLSGGWMHDWLLLLHLLLLHHLRLRRRHELRRSHVRRQSLLLRRAGRHRGRAGRTAAAGLLLLQLLRGAVQRRRRRRRARREAGVGREGRLLRRAGRLLLRLRHLRRLRVHWLLLAGCDHHGLPLRRLHVRPHRHLTRLHW</sequence>
<proteinExistence type="predicted"/>
<evidence type="ECO:0000313" key="1">
    <source>
        <dbReference type="EMBL" id="GMT22630.1"/>
    </source>
</evidence>
<dbReference type="EMBL" id="BTSY01000004">
    <property type="protein sequence ID" value="GMT22630.1"/>
    <property type="molecule type" value="Genomic_DNA"/>
</dbReference>
<name>A0AAV5VVS4_9BILA</name>
<gene>
    <name evidence="1" type="ORF">PFISCL1PPCAC_13927</name>
</gene>
<evidence type="ECO:0000313" key="2">
    <source>
        <dbReference type="Proteomes" id="UP001432322"/>
    </source>
</evidence>
<accession>A0AAV5VVS4</accession>
<dbReference type="Proteomes" id="UP001432322">
    <property type="component" value="Unassembled WGS sequence"/>
</dbReference>
<feature type="non-terminal residue" evidence="1">
    <location>
        <position position="254"/>
    </location>
</feature>
<feature type="non-terminal residue" evidence="1">
    <location>
        <position position="1"/>
    </location>
</feature>